<evidence type="ECO:0000313" key="3">
    <source>
        <dbReference type="Proteomes" id="UP000556700"/>
    </source>
</evidence>
<feature type="transmembrane region" description="Helical" evidence="1">
    <location>
        <begin position="12"/>
        <end position="31"/>
    </location>
</feature>
<gene>
    <name evidence="2" type="ORF">FLACHUCJ7_00474</name>
</gene>
<reference evidence="2 3" key="1">
    <citation type="submission" date="2020-06" db="EMBL/GenBank/DDBJ databases">
        <authorList>
            <person name="Criscuolo A."/>
        </authorList>
    </citation>
    <scope>NUCLEOTIDE SEQUENCE [LARGE SCALE GENOMIC DNA]</scope>
    <source>
        <strain evidence="3">CIP 110025</strain>
    </source>
</reference>
<accession>A0A6V6YPB1</accession>
<keyword evidence="1" id="KW-1133">Transmembrane helix</keyword>
<comment type="caution">
    <text evidence="2">The sequence shown here is derived from an EMBL/GenBank/DDBJ whole genome shotgun (WGS) entry which is preliminary data.</text>
</comment>
<name>A0A6V6YPB1_9FLAO</name>
<proteinExistence type="predicted"/>
<keyword evidence="3" id="KW-1185">Reference proteome</keyword>
<sequence>MVQISAMKKKFIIINVFLSMAVLFSILFQSIHSYEHHSEQLAEKHFHFHYSKSKAEVTHSHSISEKCFTCDFNFSLFTITNFYVLHFHKNSAVNTLTSFLFYQHSSFFKGSLFSLRGPPIFKII</sequence>
<evidence type="ECO:0000313" key="2">
    <source>
        <dbReference type="EMBL" id="CAD0001327.1"/>
    </source>
</evidence>
<dbReference type="Proteomes" id="UP000556700">
    <property type="component" value="Unassembled WGS sequence"/>
</dbReference>
<keyword evidence="1" id="KW-0812">Transmembrane</keyword>
<dbReference type="EMBL" id="CAIJDO010000069">
    <property type="protein sequence ID" value="CAD0001327.1"/>
    <property type="molecule type" value="Genomic_DNA"/>
</dbReference>
<evidence type="ECO:0000256" key="1">
    <source>
        <dbReference type="SAM" id="Phobius"/>
    </source>
</evidence>
<protein>
    <submittedName>
        <fullName evidence="2">Uncharacterized protein</fullName>
    </submittedName>
</protein>
<keyword evidence="1" id="KW-0472">Membrane</keyword>
<organism evidence="2 3">
    <name type="scientific">Flavobacterium chungangense</name>
    <dbReference type="NCBI Taxonomy" id="554283"/>
    <lineage>
        <taxon>Bacteria</taxon>
        <taxon>Pseudomonadati</taxon>
        <taxon>Bacteroidota</taxon>
        <taxon>Flavobacteriia</taxon>
        <taxon>Flavobacteriales</taxon>
        <taxon>Flavobacteriaceae</taxon>
        <taxon>Flavobacterium</taxon>
    </lineage>
</organism>
<dbReference type="AlphaFoldDB" id="A0A6V6YPB1"/>